<dbReference type="AlphaFoldDB" id="A0AAU8APQ8"/>
<dbReference type="Gene3D" id="3.20.20.30">
    <property type="entry name" value="Luciferase-like domain"/>
    <property type="match status" value="1"/>
</dbReference>
<geneLocation type="plasmid" evidence="1">
    <name>unnamed1</name>
</geneLocation>
<name>A0AAU8APQ8_9RHOB</name>
<dbReference type="EMBL" id="CP123386">
    <property type="protein sequence ID" value="XCC96993.1"/>
    <property type="molecule type" value="Genomic_DNA"/>
</dbReference>
<dbReference type="SUPFAM" id="SSF51679">
    <property type="entry name" value="Bacterial luciferase-like"/>
    <property type="match status" value="1"/>
</dbReference>
<keyword evidence="1" id="KW-0614">Plasmid</keyword>
<dbReference type="GO" id="GO:0016705">
    <property type="term" value="F:oxidoreductase activity, acting on paired donors, with incorporation or reduction of molecular oxygen"/>
    <property type="evidence" value="ECO:0007669"/>
    <property type="project" value="InterPro"/>
</dbReference>
<dbReference type="RefSeq" id="WP_353475884.1">
    <property type="nucleotide sequence ID" value="NZ_CP123386.1"/>
</dbReference>
<reference evidence="1" key="1">
    <citation type="submission" date="2023-02" db="EMBL/GenBank/DDBJ databases">
        <title>Description and genomic characterization of Salipiger bruguierae sp. nov., isolated from the sediment of mangrove plant Bruguiera sexangula.</title>
        <authorList>
            <person name="Long M."/>
        </authorList>
    </citation>
    <scope>NUCLEOTIDE SEQUENCE</scope>
    <source>
        <strain evidence="1">H15</strain>
        <plasmid evidence="1">unnamed1</plasmid>
    </source>
</reference>
<organism evidence="1">
    <name type="scientific">Alloyangia sp. H15</name>
    <dbReference type="NCBI Taxonomy" id="3029062"/>
    <lineage>
        <taxon>Bacteria</taxon>
        <taxon>Pseudomonadati</taxon>
        <taxon>Pseudomonadota</taxon>
        <taxon>Alphaproteobacteria</taxon>
        <taxon>Rhodobacterales</taxon>
        <taxon>Roseobacteraceae</taxon>
        <taxon>Alloyangia</taxon>
    </lineage>
</organism>
<gene>
    <name evidence="1" type="ORF">PVT71_23170</name>
</gene>
<protein>
    <recommendedName>
        <fullName evidence="2">Luciferase-like domain-containing protein</fullName>
    </recommendedName>
</protein>
<sequence>MNLGYLASAIPGPGGTADRASYARAVGFSEVLTELPHAPRGPALSGAMAVHRLDTLPGREARPALQLVGEAPAPCPRIVAAGADPAAVRALSRAGYQPLSDCLLDPEAVAAHWPAHVTGCTHGSIRACPRQWRVARILLVATNPARAETAVRDPGDACRAYLGQRLGRDPGSEEVAELADRVVLRGTPETVAGGLIDFRTACGPFGALVLVDLGWHDRTLARDSLLLLSQVVAPLVDAETRSADRWLELA</sequence>
<proteinExistence type="predicted"/>
<evidence type="ECO:0008006" key="2">
    <source>
        <dbReference type="Google" id="ProtNLM"/>
    </source>
</evidence>
<accession>A0AAU8APQ8</accession>
<dbReference type="InterPro" id="IPR036661">
    <property type="entry name" value="Luciferase-like_sf"/>
</dbReference>
<evidence type="ECO:0000313" key="1">
    <source>
        <dbReference type="EMBL" id="XCC96993.1"/>
    </source>
</evidence>